<dbReference type="Proteomes" id="UP000325243">
    <property type="component" value="Unassembled WGS sequence"/>
</dbReference>
<comment type="caution">
    <text evidence="2">The sequence shown here is derived from an EMBL/GenBank/DDBJ whole genome shotgun (WGS) entry which is preliminary data.</text>
</comment>
<gene>
    <name evidence="2" type="ORF">FYC51_14805</name>
</gene>
<name>A0A5S4V1S1_9MICO</name>
<organism evidence="2 3">
    <name type="scientific">Agromyces mariniharenae</name>
    <dbReference type="NCBI Taxonomy" id="2604423"/>
    <lineage>
        <taxon>Bacteria</taxon>
        <taxon>Bacillati</taxon>
        <taxon>Actinomycetota</taxon>
        <taxon>Actinomycetes</taxon>
        <taxon>Micrococcales</taxon>
        <taxon>Microbacteriaceae</taxon>
        <taxon>Agromyces</taxon>
    </lineage>
</organism>
<feature type="domain" description="NAD-dependent epimerase/dehydratase" evidence="1">
    <location>
        <begin position="3"/>
        <end position="233"/>
    </location>
</feature>
<sequence length="322" mass="33267">MRIFIAGGTGAVGSRLVPLFVAAGHEVTGTSRTAEGVARIAAAGGRGVVMDGRDAASVRRAVLDAAPDVLVHQVTALSGHFDFKRFDETFAVTNELRTRGTDALLAAAKEAGTGRIVVQSYTGWTNEHAGSAVKTEADPLDPNPVPAAGNTLAAIAYAERATLDAGGLALRFGNFYGPGQSLGEGGEMLESVRRRQVPIVGGGRGIWSFCHIDDAAAATVAAATRGAAGIYNIVDDEPAAVSEWLPELARVVGAKSPTRVPAWVARMAIGEFGVAWMTTGRGSSNAKAKAELGWAPRYATWREGFRSGLGVGAAHTASSLAK</sequence>
<reference evidence="2 3" key="1">
    <citation type="submission" date="2019-08" db="EMBL/GenBank/DDBJ databases">
        <authorList>
            <person name="Hu J."/>
        </authorList>
    </citation>
    <scope>NUCLEOTIDE SEQUENCE [LARGE SCALE GENOMIC DNA]</scope>
    <source>
        <strain evidence="2 3">NEAU-184</strain>
    </source>
</reference>
<dbReference type="EMBL" id="VSSB01000002">
    <property type="protein sequence ID" value="TYL50470.1"/>
    <property type="molecule type" value="Genomic_DNA"/>
</dbReference>
<dbReference type="Gene3D" id="3.40.50.720">
    <property type="entry name" value="NAD(P)-binding Rossmann-like Domain"/>
    <property type="match status" value="1"/>
</dbReference>
<dbReference type="GO" id="GO:0004029">
    <property type="term" value="F:aldehyde dehydrogenase (NAD+) activity"/>
    <property type="evidence" value="ECO:0007669"/>
    <property type="project" value="TreeGrafter"/>
</dbReference>
<keyword evidence="3" id="KW-1185">Reference proteome</keyword>
<evidence type="ECO:0000259" key="1">
    <source>
        <dbReference type="Pfam" id="PF01370"/>
    </source>
</evidence>
<dbReference type="InterPro" id="IPR001509">
    <property type="entry name" value="Epimerase_deHydtase"/>
</dbReference>
<dbReference type="RefSeq" id="WP_148734571.1">
    <property type="nucleotide sequence ID" value="NZ_VSSB01000002.1"/>
</dbReference>
<dbReference type="PANTHER" id="PTHR48079:SF6">
    <property type="entry name" value="NAD(P)-BINDING DOMAIN-CONTAINING PROTEIN-RELATED"/>
    <property type="match status" value="1"/>
</dbReference>
<dbReference type="InterPro" id="IPR051783">
    <property type="entry name" value="NAD(P)-dependent_oxidoreduct"/>
</dbReference>
<dbReference type="Pfam" id="PF01370">
    <property type="entry name" value="Epimerase"/>
    <property type="match status" value="1"/>
</dbReference>
<proteinExistence type="predicted"/>
<dbReference type="InterPro" id="IPR036291">
    <property type="entry name" value="NAD(P)-bd_dom_sf"/>
</dbReference>
<dbReference type="SUPFAM" id="SSF51735">
    <property type="entry name" value="NAD(P)-binding Rossmann-fold domains"/>
    <property type="match status" value="1"/>
</dbReference>
<evidence type="ECO:0000313" key="3">
    <source>
        <dbReference type="Proteomes" id="UP000325243"/>
    </source>
</evidence>
<evidence type="ECO:0000313" key="2">
    <source>
        <dbReference type="EMBL" id="TYL50470.1"/>
    </source>
</evidence>
<protein>
    <submittedName>
        <fullName evidence="2">NAD(P)-dependent oxidoreductase</fullName>
    </submittedName>
</protein>
<dbReference type="GO" id="GO:0005737">
    <property type="term" value="C:cytoplasm"/>
    <property type="evidence" value="ECO:0007669"/>
    <property type="project" value="TreeGrafter"/>
</dbReference>
<accession>A0A5S4V1S1</accession>
<dbReference type="AlphaFoldDB" id="A0A5S4V1S1"/>
<dbReference type="PANTHER" id="PTHR48079">
    <property type="entry name" value="PROTEIN YEEZ"/>
    <property type="match status" value="1"/>
</dbReference>